<evidence type="ECO:0000313" key="2">
    <source>
        <dbReference type="EMBL" id="SNS71289.1"/>
    </source>
</evidence>
<feature type="compositionally biased region" description="Low complexity" evidence="1">
    <location>
        <begin position="45"/>
        <end position="55"/>
    </location>
</feature>
<dbReference type="EMBL" id="FZOH01000007">
    <property type="protein sequence ID" value="SNS71289.1"/>
    <property type="molecule type" value="Genomic_DNA"/>
</dbReference>
<evidence type="ECO:0000256" key="1">
    <source>
        <dbReference type="SAM" id="MobiDB-lite"/>
    </source>
</evidence>
<dbReference type="PROSITE" id="PS51257">
    <property type="entry name" value="PROKAR_LIPOPROTEIN"/>
    <property type="match status" value="1"/>
</dbReference>
<proteinExistence type="predicted"/>
<dbReference type="AlphaFoldDB" id="A0A239GQ01"/>
<dbReference type="RefSeq" id="WP_089405186.1">
    <property type="nucleotide sequence ID" value="NZ_FZOH01000007.1"/>
</dbReference>
<reference evidence="3" key="1">
    <citation type="submission" date="2017-06" db="EMBL/GenBank/DDBJ databases">
        <authorList>
            <person name="Varghese N."/>
            <person name="Submissions S."/>
        </authorList>
    </citation>
    <scope>NUCLEOTIDE SEQUENCE [LARGE SCALE GENOMIC DNA]</scope>
    <source>
        <strain evidence="3">DSM 45423</strain>
    </source>
</reference>
<name>A0A239GQ01_9ACTN</name>
<sequence>MHPGRGHRRPWPGLAAALALAVTGCGSGDGDTGPAATAPPPSPPASSSAAPAPGLAAVAGDPRAGLRGRLLQYRRDVPARRLQVELVAGNAGLVVEALDLVAPGVPTAPADPRGAELRPGAGLALPVVAAASDCATTPGAPHAVVRLRDATGAQREVDVPLDDGGLVARLHEADCAEQEFARQVRIEATGVREVDGAEGPALDLTVRLTRLAGSDPLRVTGVGSNTVYAVDATGPLPTLDDEPAVEVVLRMRPSRCDVHALGESYRTGLVGLVVALADAEPRPVVVTPGPEVRRRLEAFAVETCRAGTD</sequence>
<protein>
    <recommendedName>
        <fullName evidence="4">Lipoprotein</fullName>
    </recommendedName>
</protein>
<dbReference type="Proteomes" id="UP000198386">
    <property type="component" value="Unassembled WGS sequence"/>
</dbReference>
<feature type="region of interest" description="Disordered" evidence="1">
    <location>
        <begin position="25"/>
        <end position="55"/>
    </location>
</feature>
<organism evidence="2 3">
    <name type="scientific">Geodermatophilus saharensis</name>
    <dbReference type="NCBI Taxonomy" id="1137994"/>
    <lineage>
        <taxon>Bacteria</taxon>
        <taxon>Bacillati</taxon>
        <taxon>Actinomycetota</taxon>
        <taxon>Actinomycetes</taxon>
        <taxon>Geodermatophilales</taxon>
        <taxon>Geodermatophilaceae</taxon>
        <taxon>Geodermatophilus</taxon>
    </lineage>
</organism>
<evidence type="ECO:0000313" key="3">
    <source>
        <dbReference type="Proteomes" id="UP000198386"/>
    </source>
</evidence>
<accession>A0A239GQ01</accession>
<gene>
    <name evidence="2" type="ORF">SAMN04488107_3526</name>
</gene>
<keyword evidence="3" id="KW-1185">Reference proteome</keyword>
<evidence type="ECO:0008006" key="4">
    <source>
        <dbReference type="Google" id="ProtNLM"/>
    </source>
</evidence>
<dbReference type="OrthoDB" id="3784033at2"/>